<keyword evidence="13" id="KW-0804">Transcription</keyword>
<evidence type="ECO:0000256" key="16">
    <source>
        <dbReference type="PROSITE-ProRule" id="PRU00267"/>
    </source>
</evidence>
<feature type="compositionally biased region" description="Low complexity" evidence="18">
    <location>
        <begin position="864"/>
        <end position="876"/>
    </location>
</feature>
<dbReference type="InterPro" id="IPR022157">
    <property type="entry name" value="Dynactin"/>
</dbReference>
<dbReference type="GO" id="GO:0030286">
    <property type="term" value="C:dynein complex"/>
    <property type="evidence" value="ECO:0007669"/>
    <property type="project" value="UniProtKB-KW"/>
</dbReference>
<dbReference type="PROSITE" id="PS50118">
    <property type="entry name" value="HMG_BOX_2"/>
    <property type="match status" value="1"/>
</dbReference>
<dbReference type="Gene3D" id="1.10.30.10">
    <property type="entry name" value="High mobility group box domain"/>
    <property type="match status" value="1"/>
</dbReference>
<evidence type="ECO:0000256" key="11">
    <source>
        <dbReference type="ARBA" id="ARBA00023054"/>
    </source>
</evidence>
<feature type="domain" description="HMG box" evidence="19">
    <location>
        <begin position="94"/>
        <end position="162"/>
    </location>
</feature>
<evidence type="ECO:0000256" key="9">
    <source>
        <dbReference type="ARBA" id="ARBA00023015"/>
    </source>
</evidence>
<evidence type="ECO:0000256" key="18">
    <source>
        <dbReference type="SAM" id="MobiDB-lite"/>
    </source>
</evidence>
<evidence type="ECO:0000256" key="8">
    <source>
        <dbReference type="ARBA" id="ARBA00022776"/>
    </source>
</evidence>
<evidence type="ECO:0000256" key="10">
    <source>
        <dbReference type="ARBA" id="ARBA00023017"/>
    </source>
</evidence>
<dbReference type="GO" id="GO:0051286">
    <property type="term" value="C:cell tip"/>
    <property type="evidence" value="ECO:0007669"/>
    <property type="project" value="TreeGrafter"/>
</dbReference>
<dbReference type="Pfam" id="PF12455">
    <property type="entry name" value="Dynactin"/>
    <property type="match status" value="1"/>
</dbReference>
<dbReference type="GO" id="GO:0005874">
    <property type="term" value="C:microtubule"/>
    <property type="evidence" value="ECO:0007669"/>
    <property type="project" value="UniProtKB-KW"/>
</dbReference>
<feature type="region of interest" description="Disordered" evidence="18">
    <location>
        <begin position="467"/>
        <end position="503"/>
    </location>
</feature>
<dbReference type="InterPro" id="IPR009071">
    <property type="entry name" value="HMG_box_dom"/>
</dbReference>
<dbReference type="InterPro" id="IPR036859">
    <property type="entry name" value="CAP-Gly_dom_sf"/>
</dbReference>
<dbReference type="RefSeq" id="XP_049136036.1">
    <property type="nucleotide sequence ID" value="XM_049280079.1"/>
</dbReference>
<evidence type="ECO:0000256" key="1">
    <source>
        <dbReference type="ARBA" id="ARBA00004114"/>
    </source>
</evidence>
<keyword evidence="14" id="KW-0206">Cytoskeleton</keyword>
<dbReference type="Proteomes" id="UP000830671">
    <property type="component" value="Chromosome 1"/>
</dbReference>
<feature type="region of interest" description="Disordered" evidence="18">
    <location>
        <begin position="535"/>
        <end position="562"/>
    </location>
</feature>
<feature type="compositionally biased region" description="Polar residues" evidence="18">
    <location>
        <begin position="269"/>
        <end position="283"/>
    </location>
</feature>
<feature type="domain" description="CAP-Gly" evidence="20">
    <location>
        <begin position="708"/>
        <end position="750"/>
    </location>
</feature>
<gene>
    <name evidence="21" type="ORF">CLUP02_01034</name>
</gene>
<keyword evidence="15" id="KW-0131">Cell cycle</keyword>
<dbReference type="PROSITE" id="PS50245">
    <property type="entry name" value="CAP_GLY_2"/>
    <property type="match status" value="1"/>
</dbReference>
<keyword evidence="16" id="KW-0539">Nucleus</keyword>
<dbReference type="KEGG" id="clup:CLUP02_01034"/>
<dbReference type="SMART" id="SM01052">
    <property type="entry name" value="CAP_GLY"/>
    <property type="match status" value="1"/>
</dbReference>
<reference evidence="21" key="1">
    <citation type="journal article" date="2021" name="Mol. Plant Microbe Interact.">
        <title>Complete Genome Sequence of the Plant-Pathogenic Fungus Colletotrichum lupini.</title>
        <authorList>
            <person name="Baroncelli R."/>
            <person name="Pensec F."/>
            <person name="Da Lio D."/>
            <person name="Boufleur T."/>
            <person name="Vicente I."/>
            <person name="Sarrocco S."/>
            <person name="Picot A."/>
            <person name="Baraldi E."/>
            <person name="Sukno S."/>
            <person name="Thon M."/>
            <person name="Le Floch G."/>
        </authorList>
    </citation>
    <scope>NUCLEOTIDE SEQUENCE</scope>
    <source>
        <strain evidence="21">IMI 504893</strain>
    </source>
</reference>
<dbReference type="GO" id="GO:0005814">
    <property type="term" value="C:centriole"/>
    <property type="evidence" value="ECO:0007669"/>
    <property type="project" value="UniProtKB-SubCell"/>
</dbReference>
<keyword evidence="7" id="KW-0493">Microtubule</keyword>
<feature type="region of interest" description="Disordered" evidence="18">
    <location>
        <begin position="150"/>
        <end position="384"/>
    </location>
</feature>
<comment type="subcellular location">
    <subcellularLocation>
        <location evidence="3">Cytoplasm</location>
        <location evidence="3">Cell cortex</location>
    </subcellularLocation>
    <subcellularLocation>
        <location evidence="1">Cytoplasm</location>
        <location evidence="1">Cytoskeleton</location>
        <location evidence="1">Microtubule organizing center</location>
        <location evidence="1">Centrosome</location>
        <location evidence="1">Centriole</location>
    </subcellularLocation>
    <subcellularLocation>
        <location evidence="2">Cytoplasm</location>
        <location evidence="2">Cytoskeleton</location>
        <location evidence="2">Spindle</location>
    </subcellularLocation>
</comment>
<feature type="region of interest" description="Disordered" evidence="18">
    <location>
        <begin position="761"/>
        <end position="971"/>
    </location>
</feature>
<dbReference type="Pfam" id="PF00505">
    <property type="entry name" value="HMG_box"/>
    <property type="match status" value="1"/>
</dbReference>
<feature type="compositionally biased region" description="Polar residues" evidence="18">
    <location>
        <begin position="173"/>
        <end position="182"/>
    </location>
</feature>
<evidence type="ECO:0000259" key="19">
    <source>
        <dbReference type="PROSITE" id="PS50118"/>
    </source>
</evidence>
<feature type="compositionally biased region" description="Basic and acidic residues" evidence="18">
    <location>
        <begin position="217"/>
        <end position="234"/>
    </location>
</feature>
<evidence type="ECO:0000256" key="15">
    <source>
        <dbReference type="ARBA" id="ARBA00023306"/>
    </source>
</evidence>
<keyword evidence="12 16" id="KW-0238">DNA-binding</keyword>
<evidence type="ECO:0000259" key="20">
    <source>
        <dbReference type="PROSITE" id="PS50245"/>
    </source>
</evidence>
<evidence type="ECO:0000256" key="17">
    <source>
        <dbReference type="SAM" id="Coils"/>
    </source>
</evidence>
<feature type="compositionally biased region" description="Pro residues" evidence="18">
    <location>
        <begin position="326"/>
        <end position="335"/>
    </location>
</feature>
<dbReference type="GO" id="GO:0005819">
    <property type="term" value="C:spindle"/>
    <property type="evidence" value="ECO:0007669"/>
    <property type="project" value="UniProtKB-SubCell"/>
</dbReference>
<name>A0A9Q8SBJ0_9PEZI</name>
<feature type="region of interest" description="Disordered" evidence="18">
    <location>
        <begin position="1"/>
        <end position="59"/>
    </location>
</feature>
<dbReference type="GO" id="GO:0000743">
    <property type="term" value="P:nuclear migration involved in conjugation with cellular fusion"/>
    <property type="evidence" value="ECO:0007669"/>
    <property type="project" value="TreeGrafter"/>
</dbReference>
<evidence type="ECO:0000313" key="21">
    <source>
        <dbReference type="EMBL" id="UQC74386.1"/>
    </source>
</evidence>
<dbReference type="GO" id="GO:0005634">
    <property type="term" value="C:nucleus"/>
    <property type="evidence" value="ECO:0007669"/>
    <property type="project" value="UniProtKB-UniRule"/>
</dbReference>
<dbReference type="FunFam" id="1.10.30.10:FF:000041">
    <property type="entry name" value="HMG box family protein"/>
    <property type="match status" value="1"/>
</dbReference>
<keyword evidence="22" id="KW-1185">Reference proteome</keyword>
<dbReference type="EMBL" id="CP019471">
    <property type="protein sequence ID" value="UQC74386.1"/>
    <property type="molecule type" value="Genomic_DNA"/>
</dbReference>
<dbReference type="GO" id="GO:0003690">
    <property type="term" value="F:double-stranded DNA binding"/>
    <property type="evidence" value="ECO:0007669"/>
    <property type="project" value="UniProtKB-ARBA"/>
</dbReference>
<dbReference type="GeneID" id="73335089"/>
<dbReference type="GO" id="GO:0005816">
    <property type="term" value="C:spindle pole body"/>
    <property type="evidence" value="ECO:0007669"/>
    <property type="project" value="TreeGrafter"/>
</dbReference>
<keyword evidence="8" id="KW-0498">Mitosis</keyword>
<evidence type="ECO:0000256" key="3">
    <source>
        <dbReference type="ARBA" id="ARBA00004544"/>
    </source>
</evidence>
<evidence type="ECO:0000256" key="2">
    <source>
        <dbReference type="ARBA" id="ARBA00004186"/>
    </source>
</evidence>
<evidence type="ECO:0000256" key="5">
    <source>
        <dbReference type="ARBA" id="ARBA00022490"/>
    </source>
</evidence>
<dbReference type="InterPro" id="IPR000938">
    <property type="entry name" value="CAP-Gly_domain"/>
</dbReference>
<evidence type="ECO:0000256" key="7">
    <source>
        <dbReference type="ARBA" id="ARBA00022701"/>
    </source>
</evidence>
<sequence length="1990" mass="219943">MTDVVSTPRPRRSTSSSGGISAHSAMERRASQETDEGPNSAGSAGSRASRKRVTSIDIEEANTSKVRNLSLETRPMSSQSGKDTICLCTPGLKIPRPRNPFILYRQHHQATVSSEFPGLSNPDISKIIGQRWKSQDPREKEIWRQLGEEEKRRHAEDYPDYRYRPRRGRSRSQTGSSASTNPGRCPNCGGRFIATPRTPSTPAGTPTVAKPKMQPHHPSEARSGDSDHLRRALPGEKQPYQHQHNNLRDVEEGYEPMSPSPELKRRRINPSTGYYQAVPSSGPYTGHPLSRQPRSSVSMPPTPPIAGYGPLPGPSSLARPGYSNMAPPPPRPPHPANAGPSRGPGYDESLRLPPLQTQSSPPINRDNDISDRPSAHPMTGMGIANPRDRYAQSLEAMIMTIPFWSKLKVLQKISPTLAPPEPASPEIEIRGAVVAVEGADPRQLEQVGTAVHRSLLGLSEIDLKTWSEGPSTPLSGLSAEDDARMNDTASAGGSSRKSSHSQPNLHASELFSNYMESILKWHVKSREIIKHVSTKPTFASNPPPLTRRASEGEGVGSRHSSISVPSKTPVALLPAGFSLTLSDKYACTLPIYDCYAPIDHWQWVSTLWRGIIGPDLVIYVKSVTEEEITHAGAVEFRGHGVMVFSRRCRSSSSKLQAPARLSDWDALPMAPWVTSKHNTHNRGTMSELAVGQTVRLSDGRTGIVRFAGGTHFASGDWVGIELEDDSGKNDGSVQGERYFDCALGHGMFVRPTTLAIIAQAPAPAAKPAARRPSRPSSSNPGAGRTTSDTGLTKRMSLNAPSPSPGPKVSRPGSTLRLGSATSSTAPSRTTTPSNTRTPATAAKTRPSVGTSRSSMGPPPIPANRTTRQPSTSSAPTRPTPGRPNSGRLSISGRTAGSARRPSADMGAGKNADSGEDAGATSPNKDGETSPVRARTKALEKLTSGSASTTPTSSTKPATTARSTPNAAAANREIEDLKAKLKVLERKRLEDREKLKQLDQVQGERDRFQSIIEKLQAKYQPQQSENNELRKQLKEAEERFEFIESMQMEHETALELATLDREMAEETAEVLKVELEALKQKSEELELEVEILREENAEFGQGMSAEDRASTGWLQMERTNERLREALLRLRDLTQQQEEELKDQIKTLEDDLQEFGTVKEQFDAAKEKLAQSEAAVEDLRQQLDNALGAEDMIEDLTERNMSMSEQIEELKAVIEDLENLKEINDELEINHVQNEKEMQEDLDFKDSVITEQARRAGEQEEALEDMEYTLSRFRGLVTSLQSDLEDMRASHAVTETESEQLNSKSRAMMDLNMKLQISASKAQVKTIDLELRRLEAQEAEQHLEIVKMFLPDTYKEDQDSVLALLRFRRLAFKAELLQSFIKERVNGQPHPGHEDDVFAGCDAIDKLTWVASMCERFTNAISHCSIEQFQRFQNALFELEPVERALNGWIDGLRRDDLKEQKCADELQRTIALMSHLAEVHLTNELPDFAEDTYMQTVVMQSHLESAGATFAALRGMVQRVVPPESEDDEMAQHFSKKSEFVVAQTRSAKVIAGKAVRALQDLKSRSLALPQETKESFEQCQDATQQLAALAREIGSDLHTLLHEEGRNEPFTYREVQDTISKATTKVTMSSESDLFSTYLSRLRTLTSQISDLAALSADLSQTQEFEVSPAPWKLRSQELKAIKTIPVDAEEEMRRLKEEHNEARVAIAQRDENLSTANLKIETLESRMKDANAKASRIEDLEAQIEAAKQKAASLKEDIDKQDRELKTLETDRDKWKKIAGDSKAFADGAGAAGAKAGQERAVATAREMDALKSEIASLQAAVRYLREDNRRARTTEQHNYDWLAEPLTKSPSVVEQRRALVVAEGKDVLSELVKFTTSARVYDLASLPEDKLAWKPARSTPQYHAAKQREDLAAWNSWRNSVLKKSEVVLGRKDGAAAEKRQMMKSVAARLQIRLPDADGKMVPGGGRDVQIVGSREWEGIQGRLAAV</sequence>
<dbReference type="GO" id="GO:0000132">
    <property type="term" value="P:establishment of mitotic spindle orientation"/>
    <property type="evidence" value="ECO:0007669"/>
    <property type="project" value="TreeGrafter"/>
</dbReference>
<keyword evidence="5" id="KW-0963">Cytoplasm</keyword>
<evidence type="ECO:0000313" key="22">
    <source>
        <dbReference type="Proteomes" id="UP000830671"/>
    </source>
</evidence>
<proteinExistence type="inferred from homology"/>
<keyword evidence="6" id="KW-0132">Cell division</keyword>
<keyword evidence="10" id="KW-0243">Dynein</keyword>
<feature type="compositionally biased region" description="Low complexity" evidence="18">
    <location>
        <begin position="774"/>
        <end position="784"/>
    </location>
</feature>
<dbReference type="SMART" id="SM00398">
    <property type="entry name" value="HMG"/>
    <property type="match status" value="1"/>
</dbReference>
<evidence type="ECO:0000256" key="13">
    <source>
        <dbReference type="ARBA" id="ARBA00023163"/>
    </source>
</evidence>
<comment type="similarity">
    <text evidence="4">Belongs to the dynactin 150 kDa subunit family.</text>
</comment>
<dbReference type="PROSITE" id="PS00845">
    <property type="entry name" value="CAP_GLY_1"/>
    <property type="match status" value="1"/>
</dbReference>
<organism evidence="21 22">
    <name type="scientific">Colletotrichum lupini</name>
    <dbReference type="NCBI Taxonomy" id="145971"/>
    <lineage>
        <taxon>Eukaryota</taxon>
        <taxon>Fungi</taxon>
        <taxon>Dikarya</taxon>
        <taxon>Ascomycota</taxon>
        <taxon>Pezizomycotina</taxon>
        <taxon>Sordariomycetes</taxon>
        <taxon>Hypocreomycetidae</taxon>
        <taxon>Glomerellales</taxon>
        <taxon>Glomerellaceae</taxon>
        <taxon>Colletotrichum</taxon>
        <taxon>Colletotrichum acutatum species complex</taxon>
    </lineage>
</organism>
<dbReference type="CDD" id="cd01389">
    <property type="entry name" value="HMG-box_ROX1-like"/>
    <property type="match status" value="1"/>
</dbReference>
<dbReference type="GO" id="GO:0051301">
    <property type="term" value="P:cell division"/>
    <property type="evidence" value="ECO:0007669"/>
    <property type="project" value="UniProtKB-KW"/>
</dbReference>
<feature type="compositionally biased region" description="Low complexity" evidence="18">
    <location>
        <begin position="819"/>
        <end position="846"/>
    </location>
</feature>
<evidence type="ECO:0000256" key="6">
    <source>
        <dbReference type="ARBA" id="ARBA00022618"/>
    </source>
</evidence>
<dbReference type="SUPFAM" id="SSF74924">
    <property type="entry name" value="Cap-Gly domain"/>
    <property type="match status" value="1"/>
</dbReference>
<feature type="compositionally biased region" description="Basic and acidic residues" evidence="18">
    <location>
        <begin position="150"/>
        <end position="163"/>
    </location>
</feature>
<dbReference type="SUPFAM" id="SSF47095">
    <property type="entry name" value="HMG-box"/>
    <property type="match status" value="1"/>
</dbReference>
<dbReference type="PANTHER" id="PTHR18916">
    <property type="entry name" value="DYNACTIN 1-RELATED MICROTUBULE-BINDING"/>
    <property type="match status" value="1"/>
</dbReference>
<dbReference type="Pfam" id="PF01302">
    <property type="entry name" value="CAP_GLY"/>
    <property type="match status" value="1"/>
</dbReference>
<dbReference type="InterPro" id="IPR036910">
    <property type="entry name" value="HMG_box_dom_sf"/>
</dbReference>
<keyword evidence="11 17" id="KW-0175">Coiled coil</keyword>
<dbReference type="GO" id="GO:0003700">
    <property type="term" value="F:DNA-binding transcription factor activity"/>
    <property type="evidence" value="ECO:0007669"/>
    <property type="project" value="UniProtKB-ARBA"/>
</dbReference>
<dbReference type="Gene3D" id="2.30.30.190">
    <property type="entry name" value="CAP Gly-rich-like domain"/>
    <property type="match status" value="1"/>
</dbReference>
<feature type="DNA-binding region" description="HMG box" evidence="16">
    <location>
        <begin position="94"/>
        <end position="162"/>
    </location>
</feature>
<accession>A0A9Q8SBJ0</accession>
<evidence type="ECO:0000256" key="12">
    <source>
        <dbReference type="ARBA" id="ARBA00023125"/>
    </source>
</evidence>
<dbReference type="PANTHER" id="PTHR18916:SF6">
    <property type="entry name" value="DYNACTIN SUBUNIT 1"/>
    <property type="match status" value="1"/>
</dbReference>
<evidence type="ECO:0000256" key="14">
    <source>
        <dbReference type="ARBA" id="ARBA00023212"/>
    </source>
</evidence>
<evidence type="ECO:0000256" key="4">
    <source>
        <dbReference type="ARBA" id="ARBA00011010"/>
    </source>
</evidence>
<feature type="coiled-coil region" evidence="17">
    <location>
        <begin position="1694"/>
        <end position="1830"/>
    </location>
</feature>
<keyword evidence="9" id="KW-0805">Transcription regulation</keyword>
<feature type="compositionally biased region" description="Low complexity" evidence="18">
    <location>
        <begin position="942"/>
        <end position="964"/>
    </location>
</feature>
<protein>
    <submittedName>
        <fullName evidence="21">CAP-Gly domain-containing protein</fullName>
    </submittedName>
</protein>
<feature type="compositionally biased region" description="Basic and acidic residues" evidence="18">
    <location>
        <begin position="365"/>
        <end position="374"/>
    </location>
</feature>
<dbReference type="GO" id="GO:0006357">
    <property type="term" value="P:regulation of transcription by RNA polymerase II"/>
    <property type="evidence" value="ECO:0007669"/>
    <property type="project" value="UniProtKB-ARBA"/>
</dbReference>